<dbReference type="EMBL" id="ML120401">
    <property type="protein sequence ID" value="RPA97748.1"/>
    <property type="molecule type" value="Genomic_DNA"/>
</dbReference>
<feature type="chain" id="PRO_5018012884" description="Secreted protein" evidence="1">
    <location>
        <begin position="17"/>
        <end position="78"/>
    </location>
</feature>
<evidence type="ECO:0000313" key="2">
    <source>
        <dbReference type="EMBL" id="RPA97748.1"/>
    </source>
</evidence>
<dbReference type="Proteomes" id="UP000276215">
    <property type="component" value="Unassembled WGS sequence"/>
</dbReference>
<sequence>MHLWIKCLLRSVLCFGSIMSGGKLERNGTMIVWGQKKTRRGSYVPGNGDVGMEGTLFCLGSRDSRGERACNPRDCKAE</sequence>
<gene>
    <name evidence="2" type="ORF">L873DRAFT_1086427</name>
</gene>
<organism evidence="2 3">
    <name type="scientific">Choiromyces venosus 120613-1</name>
    <dbReference type="NCBI Taxonomy" id="1336337"/>
    <lineage>
        <taxon>Eukaryota</taxon>
        <taxon>Fungi</taxon>
        <taxon>Dikarya</taxon>
        <taxon>Ascomycota</taxon>
        <taxon>Pezizomycotina</taxon>
        <taxon>Pezizomycetes</taxon>
        <taxon>Pezizales</taxon>
        <taxon>Tuberaceae</taxon>
        <taxon>Choiromyces</taxon>
    </lineage>
</organism>
<proteinExistence type="predicted"/>
<accession>A0A3N4JL80</accession>
<keyword evidence="1" id="KW-0732">Signal</keyword>
<evidence type="ECO:0000313" key="3">
    <source>
        <dbReference type="Proteomes" id="UP000276215"/>
    </source>
</evidence>
<dbReference type="AlphaFoldDB" id="A0A3N4JL80"/>
<reference evidence="2 3" key="1">
    <citation type="journal article" date="2018" name="Nat. Ecol. Evol.">
        <title>Pezizomycetes genomes reveal the molecular basis of ectomycorrhizal truffle lifestyle.</title>
        <authorList>
            <person name="Murat C."/>
            <person name="Payen T."/>
            <person name="Noel B."/>
            <person name="Kuo A."/>
            <person name="Morin E."/>
            <person name="Chen J."/>
            <person name="Kohler A."/>
            <person name="Krizsan K."/>
            <person name="Balestrini R."/>
            <person name="Da Silva C."/>
            <person name="Montanini B."/>
            <person name="Hainaut M."/>
            <person name="Levati E."/>
            <person name="Barry K.W."/>
            <person name="Belfiori B."/>
            <person name="Cichocki N."/>
            <person name="Clum A."/>
            <person name="Dockter R.B."/>
            <person name="Fauchery L."/>
            <person name="Guy J."/>
            <person name="Iotti M."/>
            <person name="Le Tacon F."/>
            <person name="Lindquist E.A."/>
            <person name="Lipzen A."/>
            <person name="Malagnac F."/>
            <person name="Mello A."/>
            <person name="Molinier V."/>
            <person name="Miyauchi S."/>
            <person name="Poulain J."/>
            <person name="Riccioni C."/>
            <person name="Rubini A."/>
            <person name="Sitrit Y."/>
            <person name="Splivallo R."/>
            <person name="Traeger S."/>
            <person name="Wang M."/>
            <person name="Zifcakova L."/>
            <person name="Wipf D."/>
            <person name="Zambonelli A."/>
            <person name="Paolocci F."/>
            <person name="Nowrousian M."/>
            <person name="Ottonello S."/>
            <person name="Baldrian P."/>
            <person name="Spatafora J.W."/>
            <person name="Henrissat B."/>
            <person name="Nagy L.G."/>
            <person name="Aury J.M."/>
            <person name="Wincker P."/>
            <person name="Grigoriev I.V."/>
            <person name="Bonfante P."/>
            <person name="Martin F.M."/>
        </authorList>
    </citation>
    <scope>NUCLEOTIDE SEQUENCE [LARGE SCALE GENOMIC DNA]</scope>
    <source>
        <strain evidence="2 3">120613-1</strain>
    </source>
</reference>
<evidence type="ECO:0000256" key="1">
    <source>
        <dbReference type="SAM" id="SignalP"/>
    </source>
</evidence>
<name>A0A3N4JL80_9PEZI</name>
<feature type="signal peptide" evidence="1">
    <location>
        <begin position="1"/>
        <end position="16"/>
    </location>
</feature>
<keyword evidence="3" id="KW-1185">Reference proteome</keyword>
<protein>
    <recommendedName>
        <fullName evidence="4">Secreted protein</fullName>
    </recommendedName>
</protein>
<evidence type="ECO:0008006" key="4">
    <source>
        <dbReference type="Google" id="ProtNLM"/>
    </source>
</evidence>